<comment type="similarity">
    <text evidence="3 14">Belongs to the amiloride-sensitive sodium channel (TC 1.A.6) family.</text>
</comment>
<dbReference type="InterPro" id="IPR001873">
    <property type="entry name" value="ENaC"/>
</dbReference>
<keyword evidence="7 15" id="KW-1133">Transmembrane helix</keyword>
<gene>
    <name evidence="17" type="ORF">OSB1V03_LOCUS9613</name>
</gene>
<evidence type="ECO:0000256" key="10">
    <source>
        <dbReference type="ARBA" id="ARBA00023136"/>
    </source>
</evidence>
<evidence type="ECO:0000256" key="2">
    <source>
        <dbReference type="ARBA" id="ARBA00004141"/>
    </source>
</evidence>
<evidence type="ECO:0000256" key="15">
    <source>
        <dbReference type="SAM" id="Phobius"/>
    </source>
</evidence>
<keyword evidence="5 14" id="KW-0894">Sodium channel</keyword>
<organism evidence="17">
    <name type="scientific">Medioppia subpectinata</name>
    <dbReference type="NCBI Taxonomy" id="1979941"/>
    <lineage>
        <taxon>Eukaryota</taxon>
        <taxon>Metazoa</taxon>
        <taxon>Ecdysozoa</taxon>
        <taxon>Arthropoda</taxon>
        <taxon>Chelicerata</taxon>
        <taxon>Arachnida</taxon>
        <taxon>Acari</taxon>
        <taxon>Acariformes</taxon>
        <taxon>Sarcoptiformes</taxon>
        <taxon>Oribatida</taxon>
        <taxon>Brachypylina</taxon>
        <taxon>Oppioidea</taxon>
        <taxon>Oppiidae</taxon>
        <taxon>Medioppia</taxon>
    </lineage>
</organism>
<dbReference type="Gene3D" id="3.30.1160.10">
    <property type="entry name" value="Cyanate lyase, C-terminal domain"/>
    <property type="match status" value="1"/>
</dbReference>
<evidence type="ECO:0000256" key="7">
    <source>
        <dbReference type="ARBA" id="ARBA00022989"/>
    </source>
</evidence>
<dbReference type="SUPFAM" id="SSF47413">
    <property type="entry name" value="lambda repressor-like DNA-binding domains"/>
    <property type="match status" value="1"/>
</dbReference>
<evidence type="ECO:0000259" key="16">
    <source>
        <dbReference type="SMART" id="SM01116"/>
    </source>
</evidence>
<evidence type="ECO:0000256" key="11">
    <source>
        <dbReference type="ARBA" id="ARBA00023201"/>
    </source>
</evidence>
<evidence type="ECO:0000256" key="3">
    <source>
        <dbReference type="ARBA" id="ARBA00007193"/>
    </source>
</evidence>
<evidence type="ECO:0000256" key="8">
    <source>
        <dbReference type="ARBA" id="ARBA00023053"/>
    </source>
</evidence>
<dbReference type="GO" id="GO:0016020">
    <property type="term" value="C:membrane"/>
    <property type="evidence" value="ECO:0007669"/>
    <property type="project" value="UniProtKB-SubCell"/>
</dbReference>
<dbReference type="InterPro" id="IPR036581">
    <property type="entry name" value="Cyanate_lyase_C_sf"/>
</dbReference>
<dbReference type="Pfam" id="PF00858">
    <property type="entry name" value="ASC"/>
    <property type="match status" value="2"/>
</dbReference>
<keyword evidence="11 14" id="KW-0739">Sodium transport</keyword>
<dbReference type="GO" id="GO:0005272">
    <property type="term" value="F:sodium channel activity"/>
    <property type="evidence" value="ECO:0007669"/>
    <property type="project" value="UniProtKB-KW"/>
</dbReference>
<accession>A0A7R9KVU2</accession>
<comment type="function">
    <text evidence="1">Catalyzes the reaction of cyanate with bicarbonate to produce ammonia and carbon dioxide.</text>
</comment>
<feature type="non-terminal residue" evidence="17">
    <location>
        <position position="1"/>
    </location>
</feature>
<evidence type="ECO:0000313" key="18">
    <source>
        <dbReference type="Proteomes" id="UP000759131"/>
    </source>
</evidence>
<keyword evidence="8" id="KW-0915">Sodium</keyword>
<feature type="domain" description="Cyanate lyase C-terminal" evidence="16">
    <location>
        <begin position="637"/>
        <end position="710"/>
    </location>
</feature>
<keyword evidence="12" id="KW-0456">Lyase</keyword>
<dbReference type="PRINTS" id="PR01693">
    <property type="entry name" value="CYANASE"/>
</dbReference>
<dbReference type="AlphaFoldDB" id="A0A7R9KVU2"/>
<evidence type="ECO:0000313" key="17">
    <source>
        <dbReference type="EMBL" id="CAD7629196.1"/>
    </source>
</evidence>
<evidence type="ECO:0000256" key="4">
    <source>
        <dbReference type="ARBA" id="ARBA00022448"/>
    </source>
</evidence>
<keyword evidence="18" id="KW-1185">Reference proteome</keyword>
<keyword evidence="9 14" id="KW-0406">Ion transport</keyword>
<keyword evidence="6 14" id="KW-0812">Transmembrane</keyword>
<dbReference type="Pfam" id="PF02560">
    <property type="entry name" value="Cyanate_lyase"/>
    <property type="match status" value="1"/>
</dbReference>
<keyword evidence="4 14" id="KW-0813">Transport</keyword>
<feature type="transmembrane region" description="Helical" evidence="15">
    <location>
        <begin position="541"/>
        <end position="563"/>
    </location>
</feature>
<dbReference type="GO" id="GO:0008824">
    <property type="term" value="F:cyanate hydratase activity"/>
    <property type="evidence" value="ECO:0007669"/>
    <property type="project" value="InterPro"/>
</dbReference>
<sequence>MRPSMPTISDYPVYHDDYHRRYNNSGFEPKKAAQNLTPIIVFSNESKASAKRSPIGRKSSLTPRNVLKTVFILFCVGMALFQTIDIFKKYSSFPMDVNVVVDEMKLLQFPAVTLCNNNVVRKAYLLQEFPHLRQQLGDSVRMTAIVAFSQTIAKQREDVENYTKHWIQNTTLNKTLDFAPELTDFVKKMECDTQYDPEDKTTRKIKCSDKAVITSLQKDGICFTYFHQMARIEKRPDNCRLLGTCSKSEVSFDTNEIIRFELDFEPKEYTSWKLPISGRISIHDNTEVVSFDTNEIIRFELDFEPKEYTSWKLPISGRISIHDNTEVGNSLSNSYNLEPGFYYQFYIKRQSTRMLKTPYATNCFDYVQSEGRRVNATQDFSIPLSRKSVSIAMHIRLHFEVHDRAVLLLAAGTAVHSQQRSGRQPLALVVYVALPRRLVLCCVSRALTMSPNYYGMCWDKAKRMQCSMRCQPSCWQDHYELSVQKLPFEYYGKKGWDSGNEAKRNRSSVVSIRYWTTEHTIHKYSPLFAILDMICYVGGVVSMYTGISLIAISDFFILSFFVLKKKYTKSILLSAKKKRGFTFGEMAAKLDQNPIWLTAAIFGEQPFDAATAARALQLLHISDDRVLNAMQEIPETRGQSGDPLDPFEARLHELLRVYSPSLKALVHEMCGNGIMSAIDCRLAIDVNTNGHGVQRVILTIDSKFLEFKKF</sequence>
<comment type="subcellular location">
    <subcellularLocation>
        <location evidence="2">Membrane</location>
        <topology evidence="2">Multi-pass membrane protein</topology>
    </subcellularLocation>
</comment>
<dbReference type="Gene3D" id="1.10.260.40">
    <property type="entry name" value="lambda repressor-like DNA-binding domains"/>
    <property type="match status" value="1"/>
</dbReference>
<dbReference type="InterPro" id="IPR010982">
    <property type="entry name" value="Lambda_DNA-bd_dom_sf"/>
</dbReference>
<keyword evidence="13 14" id="KW-0407">Ion channel</keyword>
<dbReference type="OrthoDB" id="10019422at2759"/>
<dbReference type="PANTHER" id="PTHR34186:SF2">
    <property type="entry name" value="CYANATE HYDRATASE"/>
    <property type="match status" value="1"/>
</dbReference>
<keyword evidence="10 15" id="KW-0472">Membrane</keyword>
<evidence type="ECO:0000256" key="6">
    <source>
        <dbReference type="ARBA" id="ARBA00022692"/>
    </source>
</evidence>
<reference evidence="17" key="1">
    <citation type="submission" date="2020-11" db="EMBL/GenBank/DDBJ databases">
        <authorList>
            <person name="Tran Van P."/>
        </authorList>
    </citation>
    <scope>NUCLEOTIDE SEQUENCE</scope>
</reference>
<dbReference type="GO" id="GO:0003677">
    <property type="term" value="F:DNA binding"/>
    <property type="evidence" value="ECO:0007669"/>
    <property type="project" value="InterPro"/>
</dbReference>
<dbReference type="SUPFAM" id="SSF55234">
    <property type="entry name" value="Cyanase C-terminal domain"/>
    <property type="match status" value="1"/>
</dbReference>
<evidence type="ECO:0000256" key="5">
    <source>
        <dbReference type="ARBA" id="ARBA00022461"/>
    </source>
</evidence>
<evidence type="ECO:0000256" key="9">
    <source>
        <dbReference type="ARBA" id="ARBA00023065"/>
    </source>
</evidence>
<dbReference type="InterPro" id="IPR003712">
    <property type="entry name" value="Cyanate_lyase_C"/>
</dbReference>
<evidence type="ECO:0000256" key="1">
    <source>
        <dbReference type="ARBA" id="ARBA00003561"/>
    </source>
</evidence>
<name>A0A7R9KVU2_9ACAR</name>
<dbReference type="PANTHER" id="PTHR34186">
    <property type="entry name" value="CYANATE HYDRATASE"/>
    <property type="match status" value="1"/>
</dbReference>
<dbReference type="Proteomes" id="UP000759131">
    <property type="component" value="Unassembled WGS sequence"/>
</dbReference>
<evidence type="ECO:0000256" key="13">
    <source>
        <dbReference type="ARBA" id="ARBA00023303"/>
    </source>
</evidence>
<protein>
    <recommendedName>
        <fullName evidence="16">Cyanate lyase C-terminal domain-containing protein</fullName>
    </recommendedName>
</protein>
<dbReference type="InterPro" id="IPR008076">
    <property type="entry name" value="Cyanase"/>
</dbReference>
<proteinExistence type="inferred from homology"/>
<dbReference type="EMBL" id="OC861137">
    <property type="protein sequence ID" value="CAD7629196.1"/>
    <property type="molecule type" value="Genomic_DNA"/>
</dbReference>
<dbReference type="SMART" id="SM01116">
    <property type="entry name" value="Cyanate_lyase"/>
    <property type="match status" value="1"/>
</dbReference>
<evidence type="ECO:0000256" key="12">
    <source>
        <dbReference type="ARBA" id="ARBA00023239"/>
    </source>
</evidence>
<evidence type="ECO:0000256" key="14">
    <source>
        <dbReference type="RuleBase" id="RU000679"/>
    </source>
</evidence>
<dbReference type="EMBL" id="CAJPIZ010006562">
    <property type="protein sequence ID" value="CAG2109626.1"/>
    <property type="molecule type" value="Genomic_DNA"/>
</dbReference>